<dbReference type="InterPro" id="IPR037278">
    <property type="entry name" value="ARFGAP/RecO"/>
</dbReference>
<evidence type="ECO:0000313" key="2">
    <source>
        <dbReference type="EMBL" id="KAE8694762.1"/>
    </source>
</evidence>
<comment type="caution">
    <text evidence="2">The sequence shown here is derived from an EMBL/GenBank/DDBJ whole genome shotgun (WGS) entry which is preliminary data.</text>
</comment>
<accession>A0A6A2ZUE0</accession>
<feature type="compositionally biased region" description="Basic and acidic residues" evidence="1">
    <location>
        <begin position="115"/>
        <end position="126"/>
    </location>
</feature>
<dbReference type="GO" id="GO:0016192">
    <property type="term" value="P:vesicle-mediated transport"/>
    <property type="evidence" value="ECO:0007669"/>
    <property type="project" value="InterPro"/>
</dbReference>
<dbReference type="PANTHER" id="PTHR47021">
    <property type="entry name" value="ADP-RIBOSYLATION FACTOR GTPASE-ACTIVATING PROTEIN AGD6-RELATED"/>
    <property type="match status" value="1"/>
</dbReference>
<reference evidence="2" key="1">
    <citation type="submission" date="2019-09" db="EMBL/GenBank/DDBJ databases">
        <title>Draft genome information of white flower Hibiscus syriacus.</title>
        <authorList>
            <person name="Kim Y.-M."/>
        </authorList>
    </citation>
    <scope>NUCLEOTIDE SEQUENCE [LARGE SCALE GENOMIC DNA]</scope>
    <source>
        <strain evidence="2">YM2019G1</strain>
    </source>
</reference>
<dbReference type="InterPro" id="IPR038508">
    <property type="entry name" value="ArfGAP_dom_sf"/>
</dbReference>
<sequence>MYRSPSVAAGSSRIRGRLLPGLYNVFSPLGFANREAKLQFMALPERSDLKMAIRRRLRVLQSQSDNKTCVDYNQKNPQWASVSYGVAKETVNGGSGGNQKQPLSGGGSRGRVKSRSSEEMHLRSRLEASSANEDTFFVRKIVDNESRPNGLTSSQGGKYGNGKLSLVAASPAHSAADVDHDEIKEFTTKGCSDDKSTEVARRMRIGFHNWWNEGHPKIRNGCYGRRYLHVLSKCLVGWCKDFIKIGNLASQMQAKGFTGFSIMRAVGNAVLMIFEDYASLSNVKNDKSETLAKWFSRVEVWSKSLVVEYRRVWLVCEGVPFHAWNWDTFKNIADKWGNLLAIDESCQSPSSFDRTKIQILTKAHVRIDESLELKVVAMSF</sequence>
<dbReference type="Gene3D" id="1.10.220.150">
    <property type="entry name" value="Arf GTPase activating protein"/>
    <property type="match status" value="1"/>
</dbReference>
<organism evidence="2 3">
    <name type="scientific">Hibiscus syriacus</name>
    <name type="common">Rose of Sharon</name>
    <dbReference type="NCBI Taxonomy" id="106335"/>
    <lineage>
        <taxon>Eukaryota</taxon>
        <taxon>Viridiplantae</taxon>
        <taxon>Streptophyta</taxon>
        <taxon>Embryophyta</taxon>
        <taxon>Tracheophyta</taxon>
        <taxon>Spermatophyta</taxon>
        <taxon>Magnoliopsida</taxon>
        <taxon>eudicotyledons</taxon>
        <taxon>Gunneridae</taxon>
        <taxon>Pentapetalae</taxon>
        <taxon>rosids</taxon>
        <taxon>malvids</taxon>
        <taxon>Malvales</taxon>
        <taxon>Malvaceae</taxon>
        <taxon>Malvoideae</taxon>
        <taxon>Hibiscus</taxon>
    </lineage>
</organism>
<feature type="region of interest" description="Disordered" evidence="1">
    <location>
        <begin position="90"/>
        <end position="127"/>
    </location>
</feature>
<dbReference type="InterPro" id="IPR044519">
    <property type="entry name" value="ARF_GAP_AGD6/7"/>
</dbReference>
<dbReference type="PANTHER" id="PTHR47021:SF4">
    <property type="entry name" value="ADP-RIBOSYLATION FACTOR GTPASE-ACTIVATING PROTEIN AGD6-RELATED"/>
    <property type="match status" value="1"/>
</dbReference>
<evidence type="ECO:0000313" key="3">
    <source>
        <dbReference type="Proteomes" id="UP000436088"/>
    </source>
</evidence>
<dbReference type="Proteomes" id="UP000436088">
    <property type="component" value="Unassembled WGS sequence"/>
</dbReference>
<dbReference type="AlphaFoldDB" id="A0A6A2ZUE0"/>
<protein>
    <submittedName>
        <fullName evidence="2">Uncharacterized protein</fullName>
    </submittedName>
</protein>
<dbReference type="SUPFAM" id="SSF57863">
    <property type="entry name" value="ArfGap/RecO-like zinc finger"/>
    <property type="match status" value="1"/>
</dbReference>
<proteinExistence type="predicted"/>
<evidence type="ECO:0000256" key="1">
    <source>
        <dbReference type="SAM" id="MobiDB-lite"/>
    </source>
</evidence>
<gene>
    <name evidence="2" type="ORF">F3Y22_tig00110776pilonHSYRG00081</name>
</gene>
<keyword evidence="3" id="KW-1185">Reference proteome</keyword>
<dbReference type="EMBL" id="VEPZ02001106">
    <property type="protein sequence ID" value="KAE8694762.1"/>
    <property type="molecule type" value="Genomic_DNA"/>
</dbReference>
<name>A0A6A2ZUE0_HIBSY</name>
<dbReference type="GO" id="GO:0005096">
    <property type="term" value="F:GTPase activator activity"/>
    <property type="evidence" value="ECO:0007669"/>
    <property type="project" value="InterPro"/>
</dbReference>